<dbReference type="EMBL" id="JACXVP010000001">
    <property type="protein sequence ID" value="KAG5631886.1"/>
    <property type="molecule type" value="Genomic_DNA"/>
</dbReference>
<comment type="caution">
    <text evidence="1">The sequence shown here is derived from an EMBL/GenBank/DDBJ whole genome shotgun (WGS) entry which is preliminary data.</text>
</comment>
<name>A0A9J6B560_SOLCO</name>
<gene>
    <name evidence="1" type="ORF">H5410_003603</name>
</gene>
<evidence type="ECO:0008006" key="3">
    <source>
        <dbReference type="Google" id="ProtNLM"/>
    </source>
</evidence>
<accession>A0A9J6B560</accession>
<proteinExistence type="predicted"/>
<protein>
    <recommendedName>
        <fullName evidence="3">Polyprotein protein</fullName>
    </recommendedName>
</protein>
<sequence>MLLKMGHLAHSADVRATRLEAAVLWMIEATILLALTPLGAFVDNLTVRVTTCESRQGDSSKVMTLRAEVADLRKDVDYLKSIDFTTLFKATETEDAPATSDIPSITTGDVQMDDIATDESEAETDEEQIEIREKSIYRDLSYLEKTIV</sequence>
<dbReference type="AlphaFoldDB" id="A0A9J6B560"/>
<evidence type="ECO:0000313" key="2">
    <source>
        <dbReference type="Proteomes" id="UP000824120"/>
    </source>
</evidence>
<keyword evidence="2" id="KW-1185">Reference proteome</keyword>
<dbReference type="Proteomes" id="UP000824120">
    <property type="component" value="Chromosome 1"/>
</dbReference>
<organism evidence="1 2">
    <name type="scientific">Solanum commersonii</name>
    <name type="common">Commerson's wild potato</name>
    <name type="synonym">Commerson's nightshade</name>
    <dbReference type="NCBI Taxonomy" id="4109"/>
    <lineage>
        <taxon>Eukaryota</taxon>
        <taxon>Viridiplantae</taxon>
        <taxon>Streptophyta</taxon>
        <taxon>Embryophyta</taxon>
        <taxon>Tracheophyta</taxon>
        <taxon>Spermatophyta</taxon>
        <taxon>Magnoliopsida</taxon>
        <taxon>eudicotyledons</taxon>
        <taxon>Gunneridae</taxon>
        <taxon>Pentapetalae</taxon>
        <taxon>asterids</taxon>
        <taxon>lamiids</taxon>
        <taxon>Solanales</taxon>
        <taxon>Solanaceae</taxon>
        <taxon>Solanoideae</taxon>
        <taxon>Solaneae</taxon>
        <taxon>Solanum</taxon>
    </lineage>
</organism>
<reference evidence="1 2" key="1">
    <citation type="submission" date="2020-09" db="EMBL/GenBank/DDBJ databases">
        <title>De no assembly of potato wild relative species, Solanum commersonii.</title>
        <authorList>
            <person name="Cho K."/>
        </authorList>
    </citation>
    <scope>NUCLEOTIDE SEQUENCE [LARGE SCALE GENOMIC DNA]</scope>
    <source>
        <strain evidence="1">LZ3.2</strain>
        <tissue evidence="1">Leaf</tissue>
    </source>
</reference>
<evidence type="ECO:0000313" key="1">
    <source>
        <dbReference type="EMBL" id="KAG5631886.1"/>
    </source>
</evidence>